<dbReference type="PROSITE" id="PS51194">
    <property type="entry name" value="HELICASE_CTER"/>
    <property type="match status" value="1"/>
</dbReference>
<dbReference type="HOGENOM" id="CLU_004880_0_0_11"/>
<dbReference type="STRING" id="446469.Sked_03280"/>
<feature type="domain" description="Helicase C-terminal" evidence="1">
    <location>
        <begin position="905"/>
        <end position="1076"/>
    </location>
</feature>
<dbReference type="InterPro" id="IPR001650">
    <property type="entry name" value="Helicase_C-like"/>
</dbReference>
<name>D1BJN9_SANKS</name>
<dbReference type="AlphaFoldDB" id="D1BJN9"/>
<keyword evidence="2" id="KW-0067">ATP-binding</keyword>
<gene>
    <name evidence="2" type="ordered locus">Sked_03280</name>
</gene>
<keyword evidence="2" id="KW-0347">Helicase</keyword>
<dbReference type="SMART" id="SM00490">
    <property type="entry name" value="HELICc"/>
    <property type="match status" value="1"/>
</dbReference>
<dbReference type="Proteomes" id="UP000000322">
    <property type="component" value="Chromosome"/>
</dbReference>
<dbReference type="eggNOG" id="COG1061">
    <property type="taxonomic scope" value="Bacteria"/>
</dbReference>
<dbReference type="InterPro" id="IPR027417">
    <property type="entry name" value="P-loop_NTPase"/>
</dbReference>
<keyword evidence="2" id="KW-0547">Nucleotide-binding</keyword>
<sequence length="1254" mass="138042">MTEAPADKATVRKEYELTYVPDGSSWTDRENLADILDRELLGPTHGADELLDAQPDALYLVGRIAPAKLVGRGGVTLAEDADQQSDADVVPAEAADLGRGVPVGVREEETAGSDDQGAEDVPLRRGLMIPASMGLRFQVSHEVTNVVVRASWGTYRSEETDEVTASGRPRRKYRRTPHEHRVTVPVASLTPGNTEDFVLEDDILIRVDVIDYDGKRIVEAALCNDRETPRTIPTDAWLYQTCLYVEADVNESETDVFLPVTDLMLEDRLDEDPELARLDLQYRDRLEFAVGRTCSVDWTVAKGARRATQVRTTWLPTSETPQTQAREIDGALLDMMTLSTAAAEDLEAGLRPIVANYVEWLEGQKSRIAELPAHLKDVASGALQDAGLVATQLAAGLDFLVSDIEAQQCFRFMNRVMADQRVQSQVAELRSSNPKLSLVEAREQVLARGVRAHSWRTFQLAFVLMQIEVLSTPGMVRRSSVGARAELLFFPTGGGKTEAYLGLAAYTFATRRRQGVIDGADGRIDGTAGVAVLMRYTLRLLTAQQFQRATALVCAAEMARRDDESTWGREPFRIGLWVGTAVSPKRYDEAARQLAEANDGRKYGLTVLQLQRCPWCGTPIEPKHVKGDDNARRIRVFCGDTFGGCPFSEGAVGGDEGLPVLTVDEEIYRLVPSFVIATVDKFARLAREGEAASLFGYVRRRCERHGYVHDDYRECLKGANGKHPGKAGAPSATVRPADRLRPPDLIIQDELHLITGALGTAVGVFELAVDVLTTWRNAQGEAIRPLVVASTATVRNAAEQIKALYGRGVTIFPPQVLDVSDTFFSRELEVSRDTPGRRYVGVSTTGVRLTSAEIVLASTLLSAGQVLLDQGISPPSGKPVSADPYMTLVGYFNATRELAGMARYIADDVQTAVKKRRPGKFFPLRYGTSPAGIHVAELTSRVASSDITATLDQMSTGFEPAWDSSAGRAEWTRSARSARESSQRFAYREANPFDVVLATSMLQVGVDVTRLGLMLMVGQPKNTAEYIQASSRVGRDASRPGLVVTLGNWARPRDLAHFEQFRHYHETFYSQVEPLSVTPYSYTSIERSLDGVLVSAARVMDAVREDGLSAEQHAWHVDEARGRLDELIAQIVERAKVAGGEPAAHAVKERLENRVGTWSKRREFVQKKQHTLVYEKVPNGKEGELSPLLLSPEKSRADVSLHDHAPFVVANSMREVQPEINLLVSPKSLMSWEVMNVPREWSSMPDTDAEATDD</sequence>
<dbReference type="Gene3D" id="3.40.50.300">
    <property type="entry name" value="P-loop containing nucleotide triphosphate hydrolases"/>
    <property type="match status" value="1"/>
</dbReference>
<dbReference type="CDD" id="cd18785">
    <property type="entry name" value="SF2_C"/>
    <property type="match status" value="1"/>
</dbReference>
<keyword evidence="3" id="KW-1185">Reference proteome</keyword>
<dbReference type="EMBL" id="CP001819">
    <property type="protein sequence ID" value="ACZ20295.1"/>
    <property type="molecule type" value="Genomic_DNA"/>
</dbReference>
<evidence type="ECO:0000313" key="2">
    <source>
        <dbReference type="EMBL" id="ACZ20295.1"/>
    </source>
</evidence>
<dbReference type="Pfam" id="PF00271">
    <property type="entry name" value="Helicase_C"/>
    <property type="match status" value="1"/>
</dbReference>
<organism evidence="2 3">
    <name type="scientific">Sanguibacter keddieii (strain ATCC 51767 / DSM 10542 / NCFB 3025 / ST-74)</name>
    <dbReference type="NCBI Taxonomy" id="446469"/>
    <lineage>
        <taxon>Bacteria</taxon>
        <taxon>Bacillati</taxon>
        <taxon>Actinomycetota</taxon>
        <taxon>Actinomycetes</taxon>
        <taxon>Micrococcales</taxon>
        <taxon>Sanguibacteraceae</taxon>
        <taxon>Sanguibacter</taxon>
    </lineage>
</organism>
<dbReference type="GO" id="GO:0004386">
    <property type="term" value="F:helicase activity"/>
    <property type="evidence" value="ECO:0007669"/>
    <property type="project" value="UniProtKB-KW"/>
</dbReference>
<keyword evidence="2" id="KW-0378">Hydrolase</keyword>
<accession>D1BJN9</accession>
<evidence type="ECO:0000313" key="3">
    <source>
        <dbReference type="Proteomes" id="UP000000322"/>
    </source>
</evidence>
<reference evidence="2 3" key="1">
    <citation type="journal article" date="2009" name="Stand. Genomic Sci.">
        <title>Complete genome sequence of Sanguibacter keddieii type strain (ST-74).</title>
        <authorList>
            <person name="Ivanova N."/>
            <person name="Sikorski J."/>
            <person name="Sims D."/>
            <person name="Brettin T."/>
            <person name="Detter J.C."/>
            <person name="Han C."/>
            <person name="Lapidus A."/>
            <person name="Copeland A."/>
            <person name="Glavina Del Rio T."/>
            <person name="Nolan M."/>
            <person name="Chen F."/>
            <person name="Lucas S."/>
            <person name="Tice H."/>
            <person name="Cheng J.F."/>
            <person name="Bruce D."/>
            <person name="Goodwin L."/>
            <person name="Pitluck S."/>
            <person name="Pati A."/>
            <person name="Mavromatis K."/>
            <person name="Chen A."/>
            <person name="Palaniappan K."/>
            <person name="D'haeseleer P."/>
            <person name="Chain P."/>
            <person name="Bristow J."/>
            <person name="Eisen J.A."/>
            <person name="Markowitz V."/>
            <person name="Hugenholtz P."/>
            <person name="Goker M."/>
            <person name="Pukall R."/>
            <person name="Klenk H.P."/>
            <person name="Kyrpides N.C."/>
        </authorList>
    </citation>
    <scope>NUCLEOTIDE SEQUENCE [LARGE SCALE GENOMIC DNA]</scope>
    <source>
        <strain evidence="3">ATCC 51767 / DSM 10542 / NCFB 3025 / ST-74</strain>
    </source>
</reference>
<dbReference type="KEGG" id="ske:Sked_03280"/>
<dbReference type="OrthoDB" id="713315at2"/>
<dbReference type="NCBIfam" id="NF038325">
    <property type="entry name" value="DISARM_DrmAS"/>
    <property type="match status" value="1"/>
</dbReference>
<dbReference type="SUPFAM" id="SSF52540">
    <property type="entry name" value="P-loop containing nucleoside triphosphate hydrolases"/>
    <property type="match status" value="1"/>
</dbReference>
<protein>
    <submittedName>
        <fullName evidence="2">Helicase family protein</fullName>
    </submittedName>
</protein>
<evidence type="ECO:0000259" key="1">
    <source>
        <dbReference type="PROSITE" id="PS51194"/>
    </source>
</evidence>
<proteinExistence type="predicted"/>